<dbReference type="InterPro" id="IPR011992">
    <property type="entry name" value="EF-hand-dom_pair"/>
</dbReference>
<dbReference type="PROSITE" id="PS00018">
    <property type="entry name" value="EF_HAND_1"/>
    <property type="match status" value="2"/>
</dbReference>
<evidence type="ECO:0000256" key="1">
    <source>
        <dbReference type="SAM" id="MobiDB-lite"/>
    </source>
</evidence>
<evidence type="ECO:0000313" key="5">
    <source>
        <dbReference type="Proteomes" id="UP000059113"/>
    </source>
</evidence>
<dbReference type="EMBL" id="CP011310">
    <property type="protein sequence ID" value="AKQ40952.1"/>
    <property type="molecule type" value="Genomic_DNA"/>
</dbReference>
<feature type="compositionally biased region" description="Basic and acidic residues" evidence="1">
    <location>
        <begin position="167"/>
        <end position="185"/>
    </location>
</feature>
<proteinExistence type="predicted"/>
<evidence type="ECO:0000256" key="2">
    <source>
        <dbReference type="SAM" id="SignalP"/>
    </source>
</evidence>
<dbReference type="Proteomes" id="UP000059113">
    <property type="component" value="Chromosome"/>
</dbReference>
<dbReference type="SUPFAM" id="SSF47473">
    <property type="entry name" value="EF-hand"/>
    <property type="match status" value="1"/>
</dbReference>
<evidence type="ECO:0000259" key="3">
    <source>
        <dbReference type="PROSITE" id="PS50222"/>
    </source>
</evidence>
<dbReference type="KEGG" id="ery:CP97_01140"/>
<name>A0A0H4V8L5_9SPHN</name>
<keyword evidence="5" id="KW-1185">Reference proteome</keyword>
<dbReference type="Gene3D" id="1.10.238.10">
    <property type="entry name" value="EF-hand"/>
    <property type="match status" value="2"/>
</dbReference>
<sequence length="185" mass="20074">MKKSLILALAASGLTVGGIAYAQDSQRGADMTRTAAETRATERFARMDANSDGVINEADREARARARFAEQDANGDNLLSFEEVQAAREERRENRDARRAERGEQAGQRGGRRGHRMGRHGGGHMGGKMMQQADANSDGAISQAEFTAAALARFDSADADNDGTLTAEERRAQHAERDGRRGGRR</sequence>
<feature type="region of interest" description="Disordered" evidence="1">
    <location>
        <begin position="75"/>
        <end position="141"/>
    </location>
</feature>
<feature type="chain" id="PRO_5005210640" description="EF-hand domain-containing protein" evidence="2">
    <location>
        <begin position="23"/>
        <end position="185"/>
    </location>
</feature>
<dbReference type="OrthoDB" id="113323at2"/>
<dbReference type="InterPro" id="IPR018247">
    <property type="entry name" value="EF_Hand_1_Ca_BS"/>
</dbReference>
<organism evidence="4 5">
    <name type="scientific">Aurantiacibacter atlanticus</name>
    <dbReference type="NCBI Taxonomy" id="1648404"/>
    <lineage>
        <taxon>Bacteria</taxon>
        <taxon>Pseudomonadati</taxon>
        <taxon>Pseudomonadota</taxon>
        <taxon>Alphaproteobacteria</taxon>
        <taxon>Sphingomonadales</taxon>
        <taxon>Erythrobacteraceae</taxon>
        <taxon>Aurantiacibacter</taxon>
    </lineage>
</organism>
<keyword evidence="2" id="KW-0732">Signal</keyword>
<dbReference type="STRING" id="1648404.CP97_01140"/>
<dbReference type="Pfam" id="PF13202">
    <property type="entry name" value="EF-hand_5"/>
    <property type="match status" value="2"/>
</dbReference>
<feature type="region of interest" description="Disordered" evidence="1">
    <location>
        <begin position="155"/>
        <end position="185"/>
    </location>
</feature>
<evidence type="ECO:0000313" key="4">
    <source>
        <dbReference type="EMBL" id="AKQ40952.1"/>
    </source>
</evidence>
<feature type="compositionally biased region" description="Basic and acidic residues" evidence="1">
    <location>
        <begin position="85"/>
        <end position="104"/>
    </location>
</feature>
<feature type="signal peptide" evidence="2">
    <location>
        <begin position="1"/>
        <end position="22"/>
    </location>
</feature>
<accession>A0A0H4V8L5</accession>
<protein>
    <recommendedName>
        <fullName evidence="3">EF-hand domain-containing protein</fullName>
    </recommendedName>
</protein>
<reference evidence="4 5" key="1">
    <citation type="journal article" date="2015" name="Int. J. Syst. Evol. Microbiol.">
        <title>Erythrobacter atlanticus sp. nov., a bacterium from ocean sediment able to degrade polycyclic aromatic hydrocarbons.</title>
        <authorList>
            <person name="Zhuang L."/>
            <person name="Liu Y."/>
            <person name="Wang L."/>
            <person name="Wang W."/>
            <person name="Shao Z."/>
        </authorList>
    </citation>
    <scope>NUCLEOTIDE SEQUENCE [LARGE SCALE GENOMIC DNA]</scope>
    <source>
        <strain evidence="5">s21-N3</strain>
    </source>
</reference>
<dbReference type="RefSeq" id="WP_063612324.1">
    <property type="nucleotide sequence ID" value="NZ_CP011310.1"/>
</dbReference>
<gene>
    <name evidence="4" type="ORF">CP97_01140</name>
</gene>
<feature type="domain" description="EF-hand" evidence="3">
    <location>
        <begin position="59"/>
        <end position="94"/>
    </location>
</feature>
<feature type="compositionally biased region" description="Basic residues" evidence="1">
    <location>
        <begin position="110"/>
        <end position="122"/>
    </location>
</feature>
<dbReference type="PROSITE" id="PS50222">
    <property type="entry name" value="EF_HAND_2"/>
    <property type="match status" value="1"/>
</dbReference>
<dbReference type="GO" id="GO:0005509">
    <property type="term" value="F:calcium ion binding"/>
    <property type="evidence" value="ECO:0007669"/>
    <property type="project" value="InterPro"/>
</dbReference>
<reference evidence="5" key="2">
    <citation type="submission" date="2015-04" db="EMBL/GenBank/DDBJ databases">
        <title>The complete genome sequence of Erythrobacter sp. s21-N3.</title>
        <authorList>
            <person name="Zhuang L."/>
            <person name="Liu Y."/>
            <person name="Shao Z."/>
        </authorList>
    </citation>
    <scope>NUCLEOTIDE SEQUENCE [LARGE SCALE GENOMIC DNA]</scope>
    <source>
        <strain evidence="5">s21-N3</strain>
    </source>
</reference>
<dbReference type="AlphaFoldDB" id="A0A0H4V8L5"/>
<dbReference type="InterPro" id="IPR002048">
    <property type="entry name" value="EF_hand_dom"/>
</dbReference>
<dbReference type="PATRIC" id="fig|1648404.4.peg.244"/>